<feature type="coiled-coil region" evidence="1">
    <location>
        <begin position="16"/>
        <end position="64"/>
    </location>
</feature>
<dbReference type="InterPro" id="IPR022549">
    <property type="entry name" value="DUF3627"/>
</dbReference>
<protein>
    <submittedName>
        <fullName evidence="3">Putative KilA-N domain-containing protein</fullName>
    </submittedName>
</protein>
<organism evidence="3">
    <name type="scientific">Moumouvirus sp. 'Monve'</name>
    <dbReference type="NCBI Taxonomy" id="1128131"/>
    <lineage>
        <taxon>Viruses</taxon>
        <taxon>Varidnaviria</taxon>
        <taxon>Bamfordvirae</taxon>
        <taxon>Nucleocytoviricota</taxon>
        <taxon>Megaviricetes</taxon>
        <taxon>Imitervirales</taxon>
        <taxon>Mimiviridae</taxon>
        <taxon>Megamimivirinae</taxon>
        <taxon>Moumouvirus</taxon>
    </lineage>
</organism>
<dbReference type="SUPFAM" id="SSF90257">
    <property type="entry name" value="Myosin rod fragments"/>
    <property type="match status" value="1"/>
</dbReference>
<gene>
    <name evidence="3" type="ORF">mv_R1141</name>
</gene>
<accession>H2EG20</accession>
<name>H2EG20_9VIRU</name>
<proteinExistence type="predicted"/>
<evidence type="ECO:0000259" key="2">
    <source>
        <dbReference type="Pfam" id="PF12299"/>
    </source>
</evidence>
<reference evidence="3" key="1">
    <citation type="submission" date="2011-10" db="EMBL/GenBank/DDBJ databases">
        <title>Provirophages and transpovirons: unique mobilome of giant viruses.</title>
        <authorList>
            <person name="Desnues C."/>
            <person name="LaScola B."/>
            <person name="Yutin N."/>
            <person name="Fournous G."/>
            <person name="Koonin E."/>
            <person name="Raoult D."/>
        </authorList>
    </citation>
    <scope>NUCLEOTIDE SEQUENCE</scope>
    <source>
        <strain evidence="3">Mv13-mv</strain>
    </source>
</reference>
<sequence>MRVSKIVNNYFTNKILKEKEKLIKKKDDKIDKLNNKVDELLEKNNKMDKRIKRLLVKNDELYDQNEEILGKVDFISNERVVSTGSAENEHMLVIIKNNDDPEEYDDGEKIYQYHALRVMKRSYKTRLAAHKARHPNMEILMKINYSPNSVNLWSPLDTRGVSLDTHATRIKNNIASGKKRKIEASGSKFNLKKNYIEQQLKSDILSIHNERLNTDDIE</sequence>
<evidence type="ECO:0000313" key="3">
    <source>
        <dbReference type="EMBL" id="AEX63343.1"/>
    </source>
</evidence>
<dbReference type="Pfam" id="PF12299">
    <property type="entry name" value="DUF3627"/>
    <property type="match status" value="1"/>
</dbReference>
<keyword evidence="1" id="KW-0175">Coiled coil</keyword>
<evidence type="ECO:0000256" key="1">
    <source>
        <dbReference type="SAM" id="Coils"/>
    </source>
</evidence>
<feature type="domain" description="DUF3627" evidence="2">
    <location>
        <begin position="71"/>
        <end position="155"/>
    </location>
</feature>
<dbReference type="EMBL" id="JN886000">
    <property type="protein sequence ID" value="AEX63343.1"/>
    <property type="molecule type" value="Genomic_DNA"/>
</dbReference>